<dbReference type="InParanoid" id="A0A078AJJ0"/>
<evidence type="ECO:0000313" key="2">
    <source>
        <dbReference type="EMBL" id="CDW82525.1"/>
    </source>
</evidence>
<keyword evidence="1" id="KW-0812">Transmembrane</keyword>
<keyword evidence="1" id="KW-1133">Transmembrane helix</keyword>
<evidence type="ECO:0000256" key="1">
    <source>
        <dbReference type="SAM" id="Phobius"/>
    </source>
</evidence>
<feature type="transmembrane region" description="Helical" evidence="1">
    <location>
        <begin position="91"/>
        <end position="109"/>
    </location>
</feature>
<sequence>MDKLGFLKSSKTSFRDWNRLSRSYRQPQFQDKLLQNGQKAPFKHSWAMLSHMHDLRVWTLAYAPQRINNLQRLQEIHLLNQEMWYMVTSAMWKRIIVLAVAWILVTRIFKKKYMNQGMFDTHDTSLRDTTAHM</sequence>
<protein>
    <submittedName>
        <fullName evidence="2">Uncharacterized protein</fullName>
    </submittedName>
</protein>
<dbReference type="Proteomes" id="UP000039865">
    <property type="component" value="Unassembled WGS sequence"/>
</dbReference>
<dbReference type="EMBL" id="CCKQ01010991">
    <property type="protein sequence ID" value="CDW82525.1"/>
    <property type="molecule type" value="Genomic_DNA"/>
</dbReference>
<keyword evidence="1" id="KW-0472">Membrane</keyword>
<organism evidence="2 3">
    <name type="scientific">Stylonychia lemnae</name>
    <name type="common">Ciliate</name>
    <dbReference type="NCBI Taxonomy" id="5949"/>
    <lineage>
        <taxon>Eukaryota</taxon>
        <taxon>Sar</taxon>
        <taxon>Alveolata</taxon>
        <taxon>Ciliophora</taxon>
        <taxon>Intramacronucleata</taxon>
        <taxon>Spirotrichea</taxon>
        <taxon>Stichotrichia</taxon>
        <taxon>Sporadotrichida</taxon>
        <taxon>Oxytrichidae</taxon>
        <taxon>Stylonychinae</taxon>
        <taxon>Stylonychia</taxon>
    </lineage>
</organism>
<dbReference type="OrthoDB" id="10520775at2759"/>
<dbReference type="AlphaFoldDB" id="A0A078AJJ0"/>
<keyword evidence="3" id="KW-1185">Reference proteome</keyword>
<reference evidence="2 3" key="1">
    <citation type="submission" date="2014-06" db="EMBL/GenBank/DDBJ databases">
        <authorList>
            <person name="Swart Estienne"/>
        </authorList>
    </citation>
    <scope>NUCLEOTIDE SEQUENCE [LARGE SCALE GENOMIC DNA]</scope>
    <source>
        <strain evidence="2 3">130c</strain>
    </source>
</reference>
<gene>
    <name evidence="2" type="primary">Contig8036.g8566</name>
    <name evidence="2" type="ORF">STYLEM_11558</name>
</gene>
<accession>A0A078AJJ0</accession>
<evidence type="ECO:0000313" key="3">
    <source>
        <dbReference type="Proteomes" id="UP000039865"/>
    </source>
</evidence>
<proteinExistence type="predicted"/>
<name>A0A078AJJ0_STYLE</name>